<dbReference type="Gene3D" id="1.20.1250.20">
    <property type="entry name" value="MFS general substrate transporter like domains"/>
    <property type="match status" value="2"/>
</dbReference>
<dbReference type="InterPro" id="IPR005829">
    <property type="entry name" value="Sugar_transporter_CS"/>
</dbReference>
<dbReference type="Proteomes" id="UP000287144">
    <property type="component" value="Unassembled WGS sequence"/>
</dbReference>
<evidence type="ECO:0000256" key="4">
    <source>
        <dbReference type="ARBA" id="ARBA00022989"/>
    </source>
</evidence>
<keyword evidence="9" id="KW-1185">Reference proteome</keyword>
<protein>
    <recommendedName>
        <fullName evidence="7">Major facilitator superfamily (MFS) profile domain-containing protein</fullName>
    </recommendedName>
</protein>
<feature type="transmembrane region" description="Helical" evidence="6">
    <location>
        <begin position="266"/>
        <end position="288"/>
    </location>
</feature>
<feature type="transmembrane region" description="Helical" evidence="6">
    <location>
        <begin position="300"/>
        <end position="323"/>
    </location>
</feature>
<organism evidence="8 9">
    <name type="scientific">Fusarium oligoseptatum</name>
    <dbReference type="NCBI Taxonomy" id="2604345"/>
    <lineage>
        <taxon>Eukaryota</taxon>
        <taxon>Fungi</taxon>
        <taxon>Dikarya</taxon>
        <taxon>Ascomycota</taxon>
        <taxon>Pezizomycotina</taxon>
        <taxon>Sordariomycetes</taxon>
        <taxon>Hypocreomycetidae</taxon>
        <taxon>Hypocreales</taxon>
        <taxon>Nectriaceae</taxon>
        <taxon>Fusarium</taxon>
        <taxon>Fusarium solani species complex</taxon>
    </lineage>
</organism>
<feature type="transmembrane region" description="Helical" evidence="6">
    <location>
        <begin position="365"/>
        <end position="384"/>
    </location>
</feature>
<dbReference type="Pfam" id="PF00083">
    <property type="entry name" value="Sugar_tr"/>
    <property type="match status" value="1"/>
</dbReference>
<feature type="transmembrane region" description="Helical" evidence="6">
    <location>
        <begin position="240"/>
        <end position="259"/>
    </location>
</feature>
<dbReference type="PROSITE" id="PS50850">
    <property type="entry name" value="MFS"/>
    <property type="match status" value="1"/>
</dbReference>
<dbReference type="PANTHER" id="PTHR48022">
    <property type="entry name" value="PLASTIDIC GLUCOSE TRANSPORTER 4"/>
    <property type="match status" value="1"/>
</dbReference>
<evidence type="ECO:0000256" key="2">
    <source>
        <dbReference type="ARBA" id="ARBA00010992"/>
    </source>
</evidence>
<evidence type="ECO:0000313" key="9">
    <source>
        <dbReference type="Proteomes" id="UP000287144"/>
    </source>
</evidence>
<feature type="domain" description="Major facilitator superfamily (MFS) profile" evidence="7">
    <location>
        <begin position="1"/>
        <end position="388"/>
    </location>
</feature>
<dbReference type="PROSITE" id="PS00216">
    <property type="entry name" value="SUGAR_TRANSPORT_1"/>
    <property type="match status" value="1"/>
</dbReference>
<feature type="transmembrane region" description="Helical" evidence="6">
    <location>
        <begin position="199"/>
        <end position="220"/>
    </location>
</feature>
<evidence type="ECO:0000256" key="3">
    <source>
        <dbReference type="ARBA" id="ARBA00022692"/>
    </source>
</evidence>
<evidence type="ECO:0000259" key="7">
    <source>
        <dbReference type="PROSITE" id="PS50850"/>
    </source>
</evidence>
<dbReference type="SUPFAM" id="SSF103473">
    <property type="entry name" value="MFS general substrate transporter"/>
    <property type="match status" value="2"/>
</dbReference>
<dbReference type="PANTHER" id="PTHR48022:SF64">
    <property type="entry name" value="MAJOR FACILITATOR SUPERFAMILY (MFS) PROFILE DOMAIN-CONTAINING PROTEIN"/>
    <property type="match status" value="1"/>
</dbReference>
<keyword evidence="4 6" id="KW-1133">Transmembrane helix</keyword>
<comment type="similarity">
    <text evidence="2">Belongs to the major facilitator superfamily. Sugar transporter (TC 2.A.1.1) family.</text>
</comment>
<evidence type="ECO:0000256" key="5">
    <source>
        <dbReference type="ARBA" id="ARBA00023136"/>
    </source>
</evidence>
<accession>A0A428TH29</accession>
<feature type="transmembrane region" description="Helical" evidence="6">
    <location>
        <begin position="77"/>
        <end position="98"/>
    </location>
</feature>
<dbReference type="GO" id="GO:0016020">
    <property type="term" value="C:membrane"/>
    <property type="evidence" value="ECO:0007669"/>
    <property type="project" value="UniProtKB-SubCell"/>
</dbReference>
<keyword evidence="3 6" id="KW-0812">Transmembrane</keyword>
<proteinExistence type="inferred from homology"/>
<evidence type="ECO:0000256" key="6">
    <source>
        <dbReference type="SAM" id="Phobius"/>
    </source>
</evidence>
<dbReference type="InterPro" id="IPR036259">
    <property type="entry name" value="MFS_trans_sf"/>
</dbReference>
<dbReference type="EMBL" id="NKCK01000085">
    <property type="protein sequence ID" value="RSM01339.1"/>
    <property type="molecule type" value="Genomic_DNA"/>
</dbReference>
<dbReference type="InterPro" id="IPR005828">
    <property type="entry name" value="MFS_sugar_transport-like"/>
</dbReference>
<keyword evidence="5 6" id="KW-0472">Membrane</keyword>
<gene>
    <name evidence="8" type="ORF">CEP52_008591</name>
</gene>
<reference evidence="8 9" key="1">
    <citation type="submission" date="2017-06" db="EMBL/GenBank/DDBJ databases">
        <title>Comparative genomic analysis of Ambrosia Fusariam Clade fungi.</title>
        <authorList>
            <person name="Stajich J.E."/>
            <person name="Carrillo J."/>
            <person name="Kijimoto T."/>
            <person name="Eskalen A."/>
            <person name="O'Donnell K."/>
            <person name="Kasson M."/>
        </authorList>
    </citation>
    <scope>NUCLEOTIDE SEQUENCE [LARGE SCALE GENOMIC DNA]</scope>
    <source>
        <strain evidence="8 9">NRRL62579</strain>
    </source>
</reference>
<name>A0A428TH29_9HYPO</name>
<dbReference type="InterPro" id="IPR050360">
    <property type="entry name" value="MFS_Sugar_Transporters"/>
</dbReference>
<dbReference type="InterPro" id="IPR020846">
    <property type="entry name" value="MFS_dom"/>
</dbReference>
<feature type="transmembrane region" description="Helical" evidence="6">
    <location>
        <begin position="335"/>
        <end position="353"/>
    </location>
</feature>
<comment type="subcellular location">
    <subcellularLocation>
        <location evidence="1">Membrane</location>
        <topology evidence="1">Multi-pass membrane protein</topology>
    </subcellularLocation>
</comment>
<dbReference type="GO" id="GO:0005351">
    <property type="term" value="F:carbohydrate:proton symporter activity"/>
    <property type="evidence" value="ECO:0007669"/>
    <property type="project" value="TreeGrafter"/>
</dbReference>
<evidence type="ECO:0000313" key="8">
    <source>
        <dbReference type="EMBL" id="RSM01339.1"/>
    </source>
</evidence>
<dbReference type="AlphaFoldDB" id="A0A428TH29"/>
<comment type="caution">
    <text evidence="8">The sequence shown here is derived from an EMBL/GenBank/DDBJ whole genome shotgun (WGS) entry which is preliminary data.</text>
</comment>
<sequence>MEQKDLPTQRPLESVADMLAADKSSPLKLTPALIKLYALLAPACLVVCATNGYDGSVLTGLQGVDSWKDQFNNPRGALLGFTSAAYPLGAILSTPFSAFVSDRFGRKMSILVGSSIMIIGVIIQCVSKSIGLFIGGRIVVGRNREAYATLAKCHGDGDWDHPLVRAEYFEMHDTLEAEREMTDASVSQFFKSPANRHRLIILVSLGFFVQWSGNGLVSYYLTKILASIGISTQEEQTKLVGTLATFNYGNAIVAAMLSAKLARRTMFVGGGIAMFLSFSALTISISTYNELHTLASSKSALAFIFIYNASYNVCLNPLLWVYPTEILPYRLRAKGLSILVLTTKAASFFNQFVNPIGMDTLGWKYYIVYVVWLLVEIAVFYFLYPETRGLTLEKAQAVFGDAPETHVEVGEKAMAVEIDGTPDGKRDA</sequence>
<evidence type="ECO:0000256" key="1">
    <source>
        <dbReference type="ARBA" id="ARBA00004141"/>
    </source>
</evidence>
<feature type="transmembrane region" description="Helical" evidence="6">
    <location>
        <begin position="110"/>
        <end position="134"/>
    </location>
</feature>